<dbReference type="InterPro" id="IPR018201">
    <property type="entry name" value="Ketoacyl_synth_AS"/>
</dbReference>
<dbReference type="InterPro" id="IPR001227">
    <property type="entry name" value="Ac_transferase_dom_sf"/>
</dbReference>
<reference evidence="9 10" key="1">
    <citation type="submission" date="2020-03" db="EMBL/GenBank/DDBJ databases">
        <title>WGS of actinomycetes isolated from Thailand.</title>
        <authorList>
            <person name="Thawai C."/>
        </authorList>
    </citation>
    <scope>NUCLEOTIDE SEQUENCE [LARGE SCALE GENOMIC DNA]</scope>
    <source>
        <strain evidence="9 10">PRB2-1</strain>
    </source>
</reference>
<dbReference type="SUPFAM" id="SSF47336">
    <property type="entry name" value="ACP-like"/>
    <property type="match status" value="1"/>
</dbReference>
<sequence length="924" mass="95083">MDLTDDVRDADVAIVGMACRFPGAEDTGAFWRNLCDGIRTTTYFTDAELRAAGVSSRDLADPRYVKAGQVLPDIDRFDAGLFRIPREEAEILDPQQRIFLECALTALEDAGCDPDRFAGPIGVYAGVGLNAYALHLLAERYREASEVERYRLMLAADKDFLATRVSYKLGLRGPSVNVGTACSTSLVALHMACLALLGDECDAALAGSAHIRFPQDQGYLHQPGMIFSPDGHCRPFDSKAEGTVIGSGVGVVLLKRLTDALADGSRIHAVIRGTAINNDGSLKASYTAPSVRGQAAVIADALHVAQCPPDTIGYVEAHGTGTVLGDPIEVAALNEAFASASPGHSVALGSVKSNVGHLDTAAGMAGLIKTALMLSHAKLVPTLDFEAPNPEIPFDEGPFRVNTELCDWPAPPDAGPRRAGVSAFGIGGTNAHVVLEEPPPVRRAGVGAAPGDGPGAAATAVGGTAAVGDVPAAGGTSAAEGTAAVGREEPALLVVSAATEEAADRAVAELARHLRRNAGTPLGDVAGTLALGRRIHPHRRFVVATGVRDAAMALAVGGRERVPAAEVTAEAAAAAFVCTGTSPDKGAHAVALYEQSAAFRDAVDTCLARAEAGSDARAALTAGDAPAAALAEYATARLLRTWGVQPAALVAAGPAGWRAAGCLAGTVPPAVMLDPHATWPAAPAPGLPLWSAGAAGWSGPEGLPPAAPDTPAPDTPAPGAPAPGADPAGDAAARAEAIAAALHGTAWAPLDLTPDPGHPPGLPAVLAALGRAWLAGLVVDWEAFHATRPFVRTALPTYPFQRERYWYDGAAASRTAAPAARGGSLREQLAGRPAVVQAALVTEYLRDEIGRALGPQPTQDGLPDPAAELFDLNAESLMLIELTAKLGDELGHEVPATGFIDYPTIDSFVENLFEELRESGFLPE</sequence>
<dbReference type="Gene3D" id="1.10.1200.10">
    <property type="entry name" value="ACP-like"/>
    <property type="match status" value="1"/>
</dbReference>
<dbReference type="InterPro" id="IPR020806">
    <property type="entry name" value="PKS_PP-bd"/>
</dbReference>
<evidence type="ECO:0000256" key="2">
    <source>
        <dbReference type="ARBA" id="ARBA00022553"/>
    </source>
</evidence>
<dbReference type="PROSITE" id="PS50075">
    <property type="entry name" value="CARRIER"/>
    <property type="match status" value="1"/>
</dbReference>
<evidence type="ECO:0000256" key="3">
    <source>
        <dbReference type="ARBA" id="ARBA00022679"/>
    </source>
</evidence>
<dbReference type="PROSITE" id="PS52004">
    <property type="entry name" value="KS3_2"/>
    <property type="match status" value="1"/>
</dbReference>
<dbReference type="Pfam" id="PF16197">
    <property type="entry name" value="KAsynt_C_assoc"/>
    <property type="match status" value="1"/>
</dbReference>
<dbReference type="InterPro" id="IPR006162">
    <property type="entry name" value="Ppantetheine_attach_site"/>
</dbReference>
<dbReference type="Proteomes" id="UP000734511">
    <property type="component" value="Unassembled WGS sequence"/>
</dbReference>
<dbReference type="Pfam" id="PF00109">
    <property type="entry name" value="ketoacyl-synt"/>
    <property type="match status" value="1"/>
</dbReference>
<evidence type="ECO:0000313" key="10">
    <source>
        <dbReference type="Proteomes" id="UP000734511"/>
    </source>
</evidence>
<dbReference type="RefSeq" id="WP_167982807.1">
    <property type="nucleotide sequence ID" value="NZ_JAATEJ010000006.1"/>
</dbReference>
<dbReference type="InterPro" id="IPR050091">
    <property type="entry name" value="PKS_NRPS_Biosynth_Enz"/>
</dbReference>
<dbReference type="SMART" id="SM00825">
    <property type="entry name" value="PKS_KS"/>
    <property type="match status" value="1"/>
</dbReference>
<dbReference type="SUPFAM" id="SSF52151">
    <property type="entry name" value="FabD/lysophospholipase-like"/>
    <property type="match status" value="1"/>
</dbReference>
<dbReference type="InterPro" id="IPR020841">
    <property type="entry name" value="PKS_Beta-ketoAc_synthase_dom"/>
</dbReference>
<feature type="compositionally biased region" description="Low complexity" evidence="6">
    <location>
        <begin position="722"/>
        <end position="733"/>
    </location>
</feature>
<keyword evidence="10" id="KW-1185">Reference proteome</keyword>
<evidence type="ECO:0000256" key="4">
    <source>
        <dbReference type="ARBA" id="ARBA00023194"/>
    </source>
</evidence>
<keyword evidence="2" id="KW-0597">Phosphoprotein</keyword>
<gene>
    <name evidence="9" type="ORF">HCN08_11105</name>
</gene>
<keyword evidence="1" id="KW-0596">Phosphopantetheine</keyword>
<dbReference type="Pfam" id="PF00550">
    <property type="entry name" value="PP-binding"/>
    <property type="match status" value="1"/>
</dbReference>
<dbReference type="Gene3D" id="3.40.366.10">
    <property type="entry name" value="Malonyl-Coenzyme A Acyl Carrier Protein, domain 2"/>
    <property type="match status" value="1"/>
</dbReference>
<keyword evidence="3" id="KW-0808">Transferase</keyword>
<name>A0ABX0ZQ70_9ACTN</name>
<comment type="caution">
    <text evidence="9">The sequence shown here is derived from an EMBL/GenBank/DDBJ whole genome shotgun (WGS) entry which is preliminary data.</text>
</comment>
<dbReference type="InterPro" id="IPR036736">
    <property type="entry name" value="ACP-like_sf"/>
</dbReference>
<evidence type="ECO:0000313" key="9">
    <source>
        <dbReference type="EMBL" id="NJP43949.1"/>
    </source>
</evidence>
<dbReference type="InterPro" id="IPR014030">
    <property type="entry name" value="Ketoacyl_synth_N"/>
</dbReference>
<feature type="domain" description="Ketosynthase family 3 (KS3)" evidence="8">
    <location>
        <begin position="9"/>
        <end position="437"/>
    </location>
</feature>
<accession>A0ABX0ZQ70</accession>
<dbReference type="InterPro" id="IPR009081">
    <property type="entry name" value="PP-bd_ACP"/>
</dbReference>
<dbReference type="InterPro" id="IPR016035">
    <property type="entry name" value="Acyl_Trfase/lysoPLipase"/>
</dbReference>
<evidence type="ECO:0000259" key="7">
    <source>
        <dbReference type="PROSITE" id="PS50075"/>
    </source>
</evidence>
<feature type="region of interest" description="Disordered" evidence="6">
    <location>
        <begin position="693"/>
        <end position="733"/>
    </location>
</feature>
<organism evidence="9 10">
    <name type="scientific">Actinacidiphila epipremni</name>
    <dbReference type="NCBI Taxonomy" id="2053013"/>
    <lineage>
        <taxon>Bacteria</taxon>
        <taxon>Bacillati</taxon>
        <taxon>Actinomycetota</taxon>
        <taxon>Actinomycetes</taxon>
        <taxon>Kitasatosporales</taxon>
        <taxon>Streptomycetaceae</taxon>
        <taxon>Actinacidiphila</taxon>
    </lineage>
</organism>
<dbReference type="PANTHER" id="PTHR43775:SF37">
    <property type="entry name" value="SI:DKEY-61P9.11"/>
    <property type="match status" value="1"/>
</dbReference>
<dbReference type="Gene3D" id="3.40.47.10">
    <property type="match status" value="1"/>
</dbReference>
<keyword evidence="4" id="KW-0045">Antibiotic biosynthesis</keyword>
<keyword evidence="5" id="KW-0012">Acyltransferase</keyword>
<dbReference type="PROSITE" id="PS00012">
    <property type="entry name" value="PHOSPHOPANTETHEINE"/>
    <property type="match status" value="1"/>
</dbReference>
<dbReference type="PROSITE" id="PS00606">
    <property type="entry name" value="KS3_1"/>
    <property type="match status" value="1"/>
</dbReference>
<dbReference type="Pfam" id="PF22621">
    <property type="entry name" value="CurL-like_PKS_C"/>
    <property type="match status" value="1"/>
</dbReference>
<proteinExistence type="predicted"/>
<feature type="domain" description="Carrier" evidence="7">
    <location>
        <begin position="839"/>
        <end position="916"/>
    </location>
</feature>
<protein>
    <submittedName>
        <fullName evidence="9">Beta-ketoacyl synthase</fullName>
    </submittedName>
</protein>
<evidence type="ECO:0000259" key="8">
    <source>
        <dbReference type="PROSITE" id="PS52004"/>
    </source>
</evidence>
<dbReference type="InterPro" id="IPR014031">
    <property type="entry name" value="Ketoacyl_synth_C"/>
</dbReference>
<dbReference type="Gene3D" id="3.30.70.3290">
    <property type="match status" value="2"/>
</dbReference>
<dbReference type="PANTHER" id="PTHR43775">
    <property type="entry name" value="FATTY ACID SYNTHASE"/>
    <property type="match status" value="1"/>
</dbReference>
<dbReference type="InterPro" id="IPR032821">
    <property type="entry name" value="PKS_assoc"/>
</dbReference>
<dbReference type="Pfam" id="PF02801">
    <property type="entry name" value="Ketoacyl-synt_C"/>
    <property type="match status" value="1"/>
</dbReference>
<dbReference type="InterPro" id="IPR016039">
    <property type="entry name" value="Thiolase-like"/>
</dbReference>
<feature type="compositionally biased region" description="Pro residues" evidence="6">
    <location>
        <begin position="702"/>
        <end position="721"/>
    </location>
</feature>
<dbReference type="SUPFAM" id="SSF53901">
    <property type="entry name" value="Thiolase-like"/>
    <property type="match status" value="1"/>
</dbReference>
<dbReference type="CDD" id="cd00833">
    <property type="entry name" value="PKS"/>
    <property type="match status" value="1"/>
</dbReference>
<dbReference type="EMBL" id="JAATEJ010000006">
    <property type="protein sequence ID" value="NJP43949.1"/>
    <property type="molecule type" value="Genomic_DNA"/>
</dbReference>
<evidence type="ECO:0000256" key="6">
    <source>
        <dbReference type="SAM" id="MobiDB-lite"/>
    </source>
</evidence>
<evidence type="ECO:0000256" key="1">
    <source>
        <dbReference type="ARBA" id="ARBA00022450"/>
    </source>
</evidence>
<evidence type="ECO:0000256" key="5">
    <source>
        <dbReference type="ARBA" id="ARBA00023315"/>
    </source>
</evidence>
<dbReference type="SMART" id="SM00823">
    <property type="entry name" value="PKS_PP"/>
    <property type="match status" value="1"/>
</dbReference>